<dbReference type="EMBL" id="QKTW01000022">
    <property type="protein sequence ID" value="PZF71607.1"/>
    <property type="molecule type" value="Genomic_DNA"/>
</dbReference>
<evidence type="ECO:0000313" key="3">
    <source>
        <dbReference type="Proteomes" id="UP000248745"/>
    </source>
</evidence>
<comment type="caution">
    <text evidence="2">The sequence shown here is derived from an EMBL/GenBank/DDBJ whole genome shotgun (WGS) entry which is preliminary data.</text>
</comment>
<gene>
    <name evidence="2" type="ORF">DN068_16160</name>
</gene>
<feature type="domain" description="NrS-1 polymerase-like helicase" evidence="1">
    <location>
        <begin position="472"/>
        <end position="577"/>
    </location>
</feature>
<dbReference type="Pfam" id="PF19263">
    <property type="entry name" value="DUF5906"/>
    <property type="match status" value="1"/>
</dbReference>
<accession>A0A2W2B6I7</accession>
<evidence type="ECO:0000259" key="1">
    <source>
        <dbReference type="Pfam" id="PF19263"/>
    </source>
</evidence>
<keyword evidence="3" id="KW-1185">Reference proteome</keyword>
<evidence type="ECO:0000313" key="2">
    <source>
        <dbReference type="EMBL" id="PZF71607.1"/>
    </source>
</evidence>
<name>A0A2W2B6I7_9BACT</name>
<dbReference type="Proteomes" id="UP000248745">
    <property type="component" value="Unassembled WGS sequence"/>
</dbReference>
<proteinExistence type="predicted"/>
<dbReference type="AlphaFoldDB" id="A0A2W2B6I7"/>
<reference evidence="2 3" key="1">
    <citation type="submission" date="2018-06" db="EMBL/GenBank/DDBJ databases">
        <title>Mucibacter soli gen. nov., sp. nov., a new member of the family Chitinophagaceae producing mucin.</title>
        <authorList>
            <person name="Kim M.-K."/>
            <person name="Park S."/>
            <person name="Kim T.-S."/>
            <person name="Joung Y."/>
            <person name="Han J.-H."/>
            <person name="Kim S.B."/>
        </authorList>
    </citation>
    <scope>NUCLEOTIDE SEQUENCE [LARGE SCALE GENOMIC DNA]</scope>
    <source>
        <strain evidence="2 3">R1-15</strain>
    </source>
</reference>
<protein>
    <recommendedName>
        <fullName evidence="1">NrS-1 polymerase-like helicase domain-containing protein</fullName>
    </recommendedName>
</protein>
<dbReference type="InterPro" id="IPR027417">
    <property type="entry name" value="P-loop_NTPase"/>
</dbReference>
<sequence length="753" mass="88314">MDALGITDDMLEIDLYTDSFRNTQYHKLRNVTKRYRIFEPNEKGIGILLYSILGEVHWFRSIEGKQKTREYRQTRLLYPKQKNDNSIQKYDIPRGQRTVPFFPPLLLTKYAAAEDIEILYLTEGHFKAFKAMMHGIYCVGVPSITCLKDGDGLMHEDILKLIKQCNVQKVVWLHDGDCRNVTGKEIKETIDLATRPHTFFKSVEAFHDLLSKEGIRLYFAHINSDELEGNPKGLDDLLCTAKEKELAKIADEFNDFRMQKAGFYSGTYLSRIEITRTTAAVYKYFMLHDVDEFYRHHSETRPELKNVPFKFFGSTYKYDTESSRCSIIIPKGALNYFRVGDTYYQYVEIPDQWNNIFRTFERREKKTIQEDNDKNIFKHIPKYTSFCNVPSHTDYRQVIHNCYNLYHPFEWEPNDEIDCYHTLNFIKHIFGNEIVLLNESDPASGIERWELGLDYLQLLYQKPQQILPILCLVSVERQTGKTTFGDWLKEFYKENMAIVGNADLKNDFNAHWLSKLIVMVDETKVDKDIVLERLKALSTAKTAIWNSKGKDQKSISFFSKFILNSNKVDDFIRIDKEEIRFWVIKVPPLSDEHRDVNLLKKMVGEIPGFVCYLSGRKMKSLEKERHWFETRLLVTDALKKVVASSKMTLEKQLEIAISELFEVSGDEIITMPLMEVASLVKQHHNKSYVSEMLRRMGYKPSESPSSKHFPRVMEKRHSSGEIIIDKEYIRFKGRYYTFTKGTFIIESPEEIND</sequence>
<dbReference type="InterPro" id="IPR045455">
    <property type="entry name" value="NrS-1_pol-like_helicase"/>
</dbReference>
<organism evidence="2 3">
    <name type="scientific">Taibaiella soli</name>
    <dbReference type="NCBI Taxonomy" id="1649169"/>
    <lineage>
        <taxon>Bacteria</taxon>
        <taxon>Pseudomonadati</taxon>
        <taxon>Bacteroidota</taxon>
        <taxon>Chitinophagia</taxon>
        <taxon>Chitinophagales</taxon>
        <taxon>Chitinophagaceae</taxon>
        <taxon>Taibaiella</taxon>
    </lineage>
</organism>
<dbReference type="Gene3D" id="3.40.50.300">
    <property type="entry name" value="P-loop containing nucleotide triphosphate hydrolases"/>
    <property type="match status" value="1"/>
</dbReference>